<reference evidence="1" key="1">
    <citation type="submission" date="2023-01" db="EMBL/GenBank/DDBJ databases">
        <title>Complete genome sequence of Planctobacterium marinum strain Dej080120_11.</title>
        <authorList>
            <person name="Ueki S."/>
            <person name="Maruyama F."/>
        </authorList>
    </citation>
    <scope>NUCLEOTIDE SEQUENCE</scope>
    <source>
        <strain evidence="1">Dej080120_11</strain>
    </source>
</reference>
<dbReference type="Gene3D" id="3.40.190.10">
    <property type="entry name" value="Periplasmic binding protein-like II"/>
    <property type="match status" value="2"/>
</dbReference>
<gene>
    <name evidence="1" type="ORF">MACH26_16020</name>
</gene>
<accession>A0AA48HGP3</accession>
<dbReference type="RefSeq" id="WP_338292119.1">
    <property type="nucleotide sequence ID" value="NZ_AP027272.1"/>
</dbReference>
<dbReference type="SUPFAM" id="SSF53850">
    <property type="entry name" value="Periplasmic binding protein-like II"/>
    <property type="match status" value="1"/>
</dbReference>
<protein>
    <recommendedName>
        <fullName evidence="3">Solute-binding protein family 3/N-terminal domain-containing protein</fullName>
    </recommendedName>
</protein>
<name>A0AA48HGP3_9ALTE</name>
<organism evidence="1 2">
    <name type="scientific">Planctobacterium marinum</name>
    <dbReference type="NCBI Taxonomy" id="1631968"/>
    <lineage>
        <taxon>Bacteria</taxon>
        <taxon>Pseudomonadati</taxon>
        <taxon>Pseudomonadota</taxon>
        <taxon>Gammaproteobacteria</taxon>
        <taxon>Alteromonadales</taxon>
        <taxon>Alteromonadaceae</taxon>
        <taxon>Planctobacterium</taxon>
    </lineage>
</organism>
<sequence>MMDTNLFPLWRKPGDEHQPLPGINVELLNAVLQSLDISVVWIRQPFARCLHSLGSGLVDVLNVASYSEEREKYGVYPKKGNKIDVSRRFKYDIYYAFTHKNAATDFDGKTFSQLDGRPVVVEIGASITSKLYGMGISLMEHPHVGSAFKMLEKGRVSAVVTNQYNGLKYMNKNIKRLENPVQEKPYFLVFSHQFYQLHPDTVEHIWFISGQVQDHQYQSILQKYASIPDWPESWQQH</sequence>
<evidence type="ECO:0000313" key="1">
    <source>
        <dbReference type="EMBL" id="BDX06081.1"/>
    </source>
</evidence>
<dbReference type="EMBL" id="AP027272">
    <property type="protein sequence ID" value="BDX06081.1"/>
    <property type="molecule type" value="Genomic_DNA"/>
</dbReference>
<proteinExistence type="predicted"/>
<keyword evidence="2" id="KW-1185">Reference proteome</keyword>
<dbReference type="Proteomes" id="UP001333710">
    <property type="component" value="Chromosome"/>
</dbReference>
<dbReference type="KEGG" id="pmaw:MACH26_16020"/>
<evidence type="ECO:0008006" key="3">
    <source>
        <dbReference type="Google" id="ProtNLM"/>
    </source>
</evidence>
<dbReference type="AlphaFoldDB" id="A0AA48HGP3"/>
<evidence type="ECO:0000313" key="2">
    <source>
        <dbReference type="Proteomes" id="UP001333710"/>
    </source>
</evidence>